<dbReference type="InterPro" id="IPR021457">
    <property type="entry name" value="DUF3108"/>
</dbReference>
<protein>
    <recommendedName>
        <fullName evidence="4">Dehydrogenase</fullName>
    </recommendedName>
</protein>
<comment type="caution">
    <text evidence="2">The sequence shown here is derived from an EMBL/GenBank/DDBJ whole genome shotgun (WGS) entry which is preliminary data.</text>
</comment>
<dbReference type="Proteomes" id="UP000218332">
    <property type="component" value="Unassembled WGS sequence"/>
</dbReference>
<proteinExistence type="predicted"/>
<feature type="chain" id="PRO_5013262824" description="Dehydrogenase" evidence="1">
    <location>
        <begin position="30"/>
        <end position="257"/>
    </location>
</feature>
<name>A0A2A2HZF8_9GAMM</name>
<keyword evidence="1" id="KW-0732">Signal</keyword>
<dbReference type="EMBL" id="NMPM01000079">
    <property type="protein sequence ID" value="PAV25081.1"/>
    <property type="molecule type" value="Genomic_DNA"/>
</dbReference>
<evidence type="ECO:0000313" key="3">
    <source>
        <dbReference type="Proteomes" id="UP000218332"/>
    </source>
</evidence>
<accession>A0A2A2HZF8</accession>
<feature type="signal peptide" evidence="1">
    <location>
        <begin position="1"/>
        <end position="29"/>
    </location>
</feature>
<evidence type="ECO:0000313" key="2">
    <source>
        <dbReference type="EMBL" id="PAV25081.1"/>
    </source>
</evidence>
<evidence type="ECO:0008006" key="4">
    <source>
        <dbReference type="Google" id="ProtNLM"/>
    </source>
</evidence>
<sequence>MHPITISCSRLSGVASLLAAMFMSGPVAASDKDAHVEMLPMTAHYTANIDKGLSIDGNATASLTRQSANRWQYRFDVDSFIADIRESARFRWSGQTVSPDTYRYSLEGWMISDRHRSLTFNWADDRVTGRYEGTPVDLSLPENALGPMTYQIQLKQDLKKGLQEMSYQVVAEGRMDDDRFAVRGEEVLDSRLGELNTIKVEKVRAPEKKRETYLWFAPEWDYMLVRLVQVAKDGTRYEVHLTEATVNGETVTARPTP</sequence>
<dbReference type="AlphaFoldDB" id="A0A2A2HZF8"/>
<reference evidence="2 3" key="1">
    <citation type="submission" date="2017-07" db="EMBL/GenBank/DDBJ databases">
        <title>Tamlnaduibacter salinus (Mi-7) genome sequencing.</title>
        <authorList>
            <person name="Verma A."/>
            <person name="Krishnamurthi S."/>
        </authorList>
    </citation>
    <scope>NUCLEOTIDE SEQUENCE [LARGE SCALE GENOMIC DNA]</scope>
    <source>
        <strain evidence="2 3">Mi-7</strain>
    </source>
</reference>
<gene>
    <name evidence="2" type="ORF">CF392_12775</name>
</gene>
<keyword evidence="3" id="KW-1185">Reference proteome</keyword>
<evidence type="ECO:0000256" key="1">
    <source>
        <dbReference type="SAM" id="SignalP"/>
    </source>
</evidence>
<organism evidence="2 3">
    <name type="scientific">Tamilnaduibacter salinus</name>
    <dbReference type="NCBI Taxonomy" id="1484056"/>
    <lineage>
        <taxon>Bacteria</taxon>
        <taxon>Pseudomonadati</taxon>
        <taxon>Pseudomonadota</taxon>
        <taxon>Gammaproteobacteria</taxon>
        <taxon>Pseudomonadales</taxon>
        <taxon>Marinobacteraceae</taxon>
        <taxon>Tamilnaduibacter</taxon>
    </lineage>
</organism>
<dbReference type="Pfam" id="PF11306">
    <property type="entry name" value="DUF3108"/>
    <property type="match status" value="1"/>
</dbReference>